<name>A0A428T2Q7_9HYPO</name>
<comment type="caution">
    <text evidence="3">The sequence shown here is derived from an EMBL/GenBank/DDBJ whole genome shotgun (WGS) entry which is preliminary data.</text>
</comment>
<evidence type="ECO:0000256" key="1">
    <source>
        <dbReference type="ARBA" id="ARBA00005986"/>
    </source>
</evidence>
<dbReference type="Pfam" id="PF07110">
    <property type="entry name" value="EthD"/>
    <property type="match status" value="1"/>
</dbReference>
<keyword evidence="4" id="KW-1185">Reference proteome</keyword>
<organism evidence="3 4">
    <name type="scientific">Fusarium ambrosium</name>
    <dbReference type="NCBI Taxonomy" id="131363"/>
    <lineage>
        <taxon>Eukaryota</taxon>
        <taxon>Fungi</taxon>
        <taxon>Dikarya</taxon>
        <taxon>Ascomycota</taxon>
        <taxon>Pezizomycotina</taxon>
        <taxon>Sordariomycetes</taxon>
        <taxon>Hypocreomycetidae</taxon>
        <taxon>Hypocreales</taxon>
        <taxon>Nectriaceae</taxon>
        <taxon>Fusarium</taxon>
        <taxon>Fusarium solani species complex</taxon>
    </lineage>
</organism>
<proteinExistence type="inferred from homology"/>
<sequence length="144" mass="17041">MATRQRLLRISFYSKRNPKLTEASFRKHWTEIHAPLANKWLAKHGIIRYKQLHTPLSMKELGIGAIPAFQHLPWLEYDGVAEFWTTDIQNLNRAFQDPYYLENVYPDEQELFDFASNRWNVGWEEVFVKDGKPVNSQTRQDTST</sequence>
<feature type="domain" description="EthD" evidence="2">
    <location>
        <begin position="18"/>
        <end position="114"/>
    </location>
</feature>
<dbReference type="EMBL" id="NIZV01000279">
    <property type="protein sequence ID" value="RSL96342.1"/>
    <property type="molecule type" value="Genomic_DNA"/>
</dbReference>
<dbReference type="Gene3D" id="3.30.70.100">
    <property type="match status" value="1"/>
</dbReference>
<evidence type="ECO:0000313" key="4">
    <source>
        <dbReference type="Proteomes" id="UP000288429"/>
    </source>
</evidence>
<dbReference type="SUPFAM" id="SSF54909">
    <property type="entry name" value="Dimeric alpha+beta barrel"/>
    <property type="match status" value="1"/>
</dbReference>
<dbReference type="GO" id="GO:0016491">
    <property type="term" value="F:oxidoreductase activity"/>
    <property type="evidence" value="ECO:0007669"/>
    <property type="project" value="InterPro"/>
</dbReference>
<gene>
    <name evidence="3" type="ORF">CDV31_013520</name>
</gene>
<dbReference type="Proteomes" id="UP000288429">
    <property type="component" value="Unassembled WGS sequence"/>
</dbReference>
<accession>A0A428T2Q7</accession>
<dbReference type="AlphaFoldDB" id="A0A428T2Q7"/>
<dbReference type="InterPro" id="IPR011008">
    <property type="entry name" value="Dimeric_a/b-barrel"/>
</dbReference>
<evidence type="ECO:0000313" key="3">
    <source>
        <dbReference type="EMBL" id="RSL96342.1"/>
    </source>
</evidence>
<comment type="similarity">
    <text evidence="1">Belongs to the tpcK family.</text>
</comment>
<evidence type="ECO:0000259" key="2">
    <source>
        <dbReference type="Pfam" id="PF07110"/>
    </source>
</evidence>
<reference evidence="3 4" key="1">
    <citation type="submission" date="2017-06" db="EMBL/GenBank/DDBJ databases">
        <title>Cmopartive genomic analysis of Ambrosia Fusariam Clade fungi.</title>
        <authorList>
            <person name="Stajich J.E."/>
            <person name="Carrillo J."/>
            <person name="Kijimoto T."/>
            <person name="Eskalen A."/>
            <person name="O'Donnell K."/>
            <person name="Kasson M."/>
        </authorList>
    </citation>
    <scope>NUCLEOTIDE SEQUENCE [LARGE SCALE GENOMIC DNA]</scope>
    <source>
        <strain evidence="3 4">NRRL 20438</strain>
    </source>
</reference>
<dbReference type="InterPro" id="IPR009799">
    <property type="entry name" value="EthD_dom"/>
</dbReference>
<protein>
    <recommendedName>
        <fullName evidence="2">EthD domain-containing protein</fullName>
    </recommendedName>
</protein>